<comment type="caution">
    <text evidence="1">The sequence shown here is derived from an EMBL/GenBank/DDBJ whole genome shotgun (WGS) entry which is preliminary data.</text>
</comment>
<evidence type="ECO:0000313" key="2">
    <source>
        <dbReference type="Proteomes" id="UP000768646"/>
    </source>
</evidence>
<proteinExistence type="predicted"/>
<sequence>MPSMESTLKIISLVPQDFEQGMMDPELDISLDESVMRTIGTQTEELGGQRVSIVSISFICGHLPVVG</sequence>
<dbReference type="EMBL" id="JABTEG010000009">
    <property type="protein sequence ID" value="KAG4304272.1"/>
    <property type="molecule type" value="Genomic_DNA"/>
</dbReference>
<reference evidence="1 2" key="1">
    <citation type="journal article" date="2021" name="Commun. Biol.">
        <title>Genomic insights into the host specific adaptation of the Pneumocystis genus.</title>
        <authorList>
            <person name="Cisse O.H."/>
            <person name="Ma L."/>
            <person name="Dekker J.P."/>
            <person name="Khil P.P."/>
            <person name="Youn J.-H."/>
            <person name="Brenchley J.M."/>
            <person name="Blair R."/>
            <person name="Pahar B."/>
            <person name="Chabe M."/>
            <person name="Van Rompay K.K.A."/>
            <person name="Keesler R."/>
            <person name="Sukura A."/>
            <person name="Hirsch V."/>
            <person name="Kutty G."/>
            <person name="Liu Y."/>
            <person name="Peng L."/>
            <person name="Chen J."/>
            <person name="Song J."/>
            <person name="Weissenbacher-Lang C."/>
            <person name="Xu J."/>
            <person name="Upham N.S."/>
            <person name="Stajich J.E."/>
            <person name="Cuomo C.A."/>
            <person name="Cushion M.T."/>
            <person name="Kovacs J.A."/>
        </authorList>
    </citation>
    <scope>NUCLEOTIDE SEQUENCE [LARGE SCALE GENOMIC DNA]</scope>
    <source>
        <strain evidence="1 2">RABM</strain>
    </source>
</reference>
<accession>A0ACB7CCP5</accession>
<keyword evidence="2" id="KW-1185">Reference proteome</keyword>
<dbReference type="Proteomes" id="UP000768646">
    <property type="component" value="Unassembled WGS sequence"/>
</dbReference>
<evidence type="ECO:0000313" key="1">
    <source>
        <dbReference type="EMBL" id="KAG4304272.1"/>
    </source>
</evidence>
<organism evidence="1 2">
    <name type="scientific">Pneumocystis oryctolagi</name>
    <dbReference type="NCBI Taxonomy" id="42067"/>
    <lineage>
        <taxon>Eukaryota</taxon>
        <taxon>Fungi</taxon>
        <taxon>Dikarya</taxon>
        <taxon>Ascomycota</taxon>
        <taxon>Taphrinomycotina</taxon>
        <taxon>Pneumocystomycetes</taxon>
        <taxon>Pneumocystaceae</taxon>
        <taxon>Pneumocystis</taxon>
    </lineage>
</organism>
<gene>
    <name evidence="1" type="ORF">PORY_002247</name>
</gene>
<protein>
    <submittedName>
        <fullName evidence="1">Uncharacterized protein</fullName>
    </submittedName>
</protein>
<name>A0ACB7CCP5_9ASCO</name>